<evidence type="ECO:0000256" key="2">
    <source>
        <dbReference type="ARBA" id="ARBA00022741"/>
    </source>
</evidence>
<dbReference type="PANTHER" id="PTHR23407">
    <property type="entry name" value="ATPASE INHIBITOR/5-FORMYLTETRAHYDROFOLATE CYCLO-LIGASE"/>
    <property type="match status" value="1"/>
</dbReference>
<comment type="similarity">
    <text evidence="1 5">Belongs to the 5-formyltetrahydrofolate cyclo-ligase family.</text>
</comment>
<comment type="catalytic activity">
    <reaction evidence="5">
        <text>(6S)-5-formyl-5,6,7,8-tetrahydrofolate + ATP = (6R)-5,10-methenyltetrahydrofolate + ADP + phosphate</text>
        <dbReference type="Rhea" id="RHEA:10488"/>
        <dbReference type="ChEBI" id="CHEBI:30616"/>
        <dbReference type="ChEBI" id="CHEBI:43474"/>
        <dbReference type="ChEBI" id="CHEBI:57455"/>
        <dbReference type="ChEBI" id="CHEBI:57457"/>
        <dbReference type="ChEBI" id="CHEBI:456216"/>
        <dbReference type="EC" id="6.3.3.2"/>
    </reaction>
</comment>
<dbReference type="Pfam" id="PF01812">
    <property type="entry name" value="5-FTHF_cyc-lig"/>
    <property type="match status" value="1"/>
</dbReference>
<dbReference type="PANTHER" id="PTHR23407:SF1">
    <property type="entry name" value="5-FORMYLTETRAHYDROFOLATE CYCLO-LIGASE"/>
    <property type="match status" value="1"/>
</dbReference>
<keyword evidence="5" id="KW-0479">Metal-binding</keyword>
<feature type="binding site" evidence="4">
    <location>
        <begin position="3"/>
        <end position="7"/>
    </location>
    <ligand>
        <name>ATP</name>
        <dbReference type="ChEBI" id="CHEBI:30616"/>
    </ligand>
</feature>
<dbReference type="Proteomes" id="UP000217785">
    <property type="component" value="Unassembled WGS sequence"/>
</dbReference>
<protein>
    <recommendedName>
        <fullName evidence="5">5-formyltetrahydrofolate cyclo-ligase</fullName>
        <ecNumber evidence="5">6.3.3.2</ecNumber>
    </recommendedName>
</protein>
<accession>A0A292YIR7</accession>
<dbReference type="PIRSF" id="PIRSF006806">
    <property type="entry name" value="FTHF_cligase"/>
    <property type="match status" value="1"/>
</dbReference>
<evidence type="ECO:0000313" key="7">
    <source>
        <dbReference type="Proteomes" id="UP000217785"/>
    </source>
</evidence>
<dbReference type="OrthoDB" id="9801938at2"/>
<evidence type="ECO:0000256" key="1">
    <source>
        <dbReference type="ARBA" id="ARBA00010638"/>
    </source>
</evidence>
<name>A0A292YIR7_9BACL</name>
<dbReference type="GO" id="GO:0005524">
    <property type="term" value="F:ATP binding"/>
    <property type="evidence" value="ECO:0007669"/>
    <property type="project" value="UniProtKB-KW"/>
</dbReference>
<comment type="caution">
    <text evidence="6">The sequence shown here is derived from an EMBL/GenBank/DDBJ whole genome shotgun (WGS) entry which is preliminary data.</text>
</comment>
<proteinExistence type="inferred from homology"/>
<keyword evidence="7" id="KW-1185">Reference proteome</keyword>
<evidence type="ECO:0000256" key="5">
    <source>
        <dbReference type="RuleBase" id="RU361279"/>
    </source>
</evidence>
<dbReference type="InterPro" id="IPR002698">
    <property type="entry name" value="FTHF_cligase"/>
</dbReference>
<dbReference type="SUPFAM" id="SSF100950">
    <property type="entry name" value="NagB/RpiA/CoA transferase-like"/>
    <property type="match status" value="1"/>
</dbReference>
<organism evidence="6 7">
    <name type="scientific">Effusibacillus lacus</name>
    <dbReference type="NCBI Taxonomy" id="1348429"/>
    <lineage>
        <taxon>Bacteria</taxon>
        <taxon>Bacillati</taxon>
        <taxon>Bacillota</taxon>
        <taxon>Bacilli</taxon>
        <taxon>Bacillales</taxon>
        <taxon>Alicyclobacillaceae</taxon>
        <taxon>Effusibacillus</taxon>
    </lineage>
</organism>
<dbReference type="GO" id="GO:0030272">
    <property type="term" value="F:5-formyltetrahydrofolate cyclo-ligase activity"/>
    <property type="evidence" value="ECO:0007669"/>
    <property type="project" value="UniProtKB-EC"/>
</dbReference>
<evidence type="ECO:0000313" key="6">
    <source>
        <dbReference type="EMBL" id="GAX88789.1"/>
    </source>
</evidence>
<dbReference type="GO" id="GO:0046872">
    <property type="term" value="F:metal ion binding"/>
    <property type="evidence" value="ECO:0007669"/>
    <property type="project" value="UniProtKB-KW"/>
</dbReference>
<dbReference type="Gene3D" id="3.40.50.10420">
    <property type="entry name" value="NagB/RpiA/CoA transferase-like"/>
    <property type="match status" value="1"/>
</dbReference>
<evidence type="ECO:0000256" key="3">
    <source>
        <dbReference type="ARBA" id="ARBA00022840"/>
    </source>
</evidence>
<dbReference type="EC" id="6.3.3.2" evidence="5"/>
<dbReference type="InterPro" id="IPR024185">
    <property type="entry name" value="FTHF_cligase-like_sf"/>
</dbReference>
<dbReference type="AlphaFoldDB" id="A0A292YIR7"/>
<dbReference type="GO" id="GO:0035999">
    <property type="term" value="P:tetrahydrofolate interconversion"/>
    <property type="evidence" value="ECO:0007669"/>
    <property type="project" value="TreeGrafter"/>
</dbReference>
<gene>
    <name evidence="6" type="ORF">EFBL_0403</name>
</gene>
<dbReference type="RefSeq" id="WP_096180488.1">
    <property type="nucleotide sequence ID" value="NZ_BDUF01000008.1"/>
</dbReference>
<sequence length="200" mass="22469">MDKSLIRQRILERRSAMSGGVRAAKQASIFRNLMTIPQLQTALTVFLYLDFRGEVETDEIFRWGWQTGKRMAVPVTVIQERKLIPVELHSFEDLEIGAYGIREPRIQHSGSLVEGLMEHAVPVSSIDVVLVPGVAFDLQGGRLGYGGGYYDRFLPMLRSDAVKIGLAFDLQLVDRLPVEEHDIHLDYVVTESSVIHCSST</sequence>
<reference evidence="7" key="1">
    <citation type="submission" date="2017-07" db="EMBL/GenBank/DDBJ databases">
        <title>Draft genome sequence of Effusibacillus lacus strain skLN1.</title>
        <authorList>
            <person name="Watanabe M."/>
            <person name="Kojima H."/>
            <person name="Fukui M."/>
        </authorList>
    </citation>
    <scope>NUCLEOTIDE SEQUENCE [LARGE SCALE GENOMIC DNA]</scope>
    <source>
        <strain evidence="7">skLN1</strain>
    </source>
</reference>
<dbReference type="EMBL" id="BDUF01000008">
    <property type="protein sequence ID" value="GAX88789.1"/>
    <property type="molecule type" value="Genomic_DNA"/>
</dbReference>
<keyword evidence="2 4" id="KW-0547">Nucleotide-binding</keyword>
<feature type="binding site" evidence="4">
    <location>
        <position position="54"/>
    </location>
    <ligand>
        <name>substrate</name>
    </ligand>
</feature>
<keyword evidence="6" id="KW-0436">Ligase</keyword>
<feature type="binding site" evidence="4">
    <location>
        <position position="49"/>
    </location>
    <ligand>
        <name>substrate</name>
    </ligand>
</feature>
<feature type="binding site" evidence="4">
    <location>
        <begin position="142"/>
        <end position="150"/>
    </location>
    <ligand>
        <name>ATP</name>
        <dbReference type="ChEBI" id="CHEBI:30616"/>
    </ligand>
</feature>
<dbReference type="InterPro" id="IPR037171">
    <property type="entry name" value="NagB/RpiA_transferase-like"/>
</dbReference>
<keyword evidence="3 4" id="KW-0067">ATP-binding</keyword>
<dbReference type="NCBIfam" id="TIGR02727">
    <property type="entry name" value="MTHFS_bact"/>
    <property type="match status" value="1"/>
</dbReference>
<dbReference type="GO" id="GO:0009396">
    <property type="term" value="P:folic acid-containing compound biosynthetic process"/>
    <property type="evidence" value="ECO:0007669"/>
    <property type="project" value="TreeGrafter"/>
</dbReference>
<keyword evidence="5" id="KW-0460">Magnesium</keyword>
<evidence type="ECO:0000256" key="4">
    <source>
        <dbReference type="PIRSR" id="PIRSR006806-1"/>
    </source>
</evidence>
<comment type="cofactor">
    <cofactor evidence="5">
        <name>Mg(2+)</name>
        <dbReference type="ChEBI" id="CHEBI:18420"/>
    </cofactor>
</comment>